<sequence>MNHLSNSFFFIIEKLKTWNATLADEFAQIINRQSDTTFTVQSITFQNESISDSTPPPNVLLEFAPPNLHNCDYHSIRLTIPITYPNVPPIVLLQDRQGNYHSYNNLLLDLWKNEPSVFNLTRLIHILINQPFPRKGGNQRPEAPPKPKTPTTNTANLSSNFHSLSLGSSKPSVPLKPSVPAKPPNPTASQVHSAEKIATPKKKDVYSSPSLPPRPAPYASSFQDTFQTDNQTKNTSLSKPIEKRNIQYPPNLPSKQTVPPIPSKPRSGDSFPQVSTNAIPSNNSTVNLLDEDIHFSTEFPDDENERRTTERKRLNETRGHWKEKLNSELMQQIKAFQSLRLKKELLDNEKRSLQELAKEIDKKRFLLGITRRKLRDDLQRTTTVENLPIEELFIIPLETDRKRYKLSSSDAVLNNSIQALNSALAQESVSIHAWLKAVKLLARQQFFVRDDLLHL</sequence>
<keyword evidence="10" id="KW-1185">Reference proteome</keyword>
<organism evidence="9 10">
    <name type="scientific">Schizosaccharomyces osmophilus</name>
    <dbReference type="NCBI Taxonomy" id="2545709"/>
    <lineage>
        <taxon>Eukaryota</taxon>
        <taxon>Fungi</taxon>
        <taxon>Dikarya</taxon>
        <taxon>Ascomycota</taxon>
        <taxon>Taphrinomycotina</taxon>
        <taxon>Schizosaccharomycetes</taxon>
        <taxon>Schizosaccharomycetales</taxon>
        <taxon>Schizosaccharomycetaceae</taxon>
        <taxon>Schizosaccharomyces</taxon>
    </lineage>
</organism>
<evidence type="ECO:0000256" key="3">
    <source>
        <dbReference type="ARBA" id="ARBA00022753"/>
    </source>
</evidence>
<name>A0AAE9WEM0_9SCHI</name>
<dbReference type="GeneID" id="80877316"/>
<evidence type="ECO:0000256" key="1">
    <source>
        <dbReference type="ARBA" id="ARBA00004177"/>
    </source>
</evidence>
<evidence type="ECO:0000256" key="6">
    <source>
        <dbReference type="SAM" id="Coils"/>
    </source>
</evidence>
<dbReference type="Pfam" id="PF09454">
    <property type="entry name" value="Vps23_core"/>
    <property type="match status" value="1"/>
</dbReference>
<keyword evidence="6" id="KW-0175">Coiled coil</keyword>
<feature type="compositionally biased region" description="Low complexity" evidence="7">
    <location>
        <begin position="149"/>
        <end position="179"/>
    </location>
</feature>
<evidence type="ECO:0000256" key="7">
    <source>
        <dbReference type="SAM" id="MobiDB-lite"/>
    </source>
</evidence>
<dbReference type="InterPro" id="IPR017916">
    <property type="entry name" value="SB_dom"/>
</dbReference>
<comment type="subcellular location">
    <subcellularLocation>
        <location evidence="1">Endosome</location>
    </subcellularLocation>
</comment>
<dbReference type="GO" id="GO:0072666">
    <property type="term" value="P:establishment of protein localization to vacuole"/>
    <property type="evidence" value="ECO:0007669"/>
    <property type="project" value="UniProtKB-ARBA"/>
</dbReference>
<dbReference type="SUPFAM" id="SSF140111">
    <property type="entry name" value="Endosomal sorting complex assembly domain"/>
    <property type="match status" value="1"/>
</dbReference>
<evidence type="ECO:0000256" key="4">
    <source>
        <dbReference type="ARBA" id="ARBA00022927"/>
    </source>
</evidence>
<keyword evidence="2 5" id="KW-0813">Transport</keyword>
<gene>
    <name evidence="9" type="primary">sst6</name>
    <name evidence="9" type="ORF">SOMG_03840</name>
</gene>
<evidence type="ECO:0000313" key="9">
    <source>
        <dbReference type="EMBL" id="WBW74473.1"/>
    </source>
</evidence>
<feature type="coiled-coil region" evidence="6">
    <location>
        <begin position="336"/>
        <end position="363"/>
    </location>
</feature>
<dbReference type="GO" id="GO:0006886">
    <property type="term" value="P:intracellular protein transport"/>
    <property type="evidence" value="ECO:0007669"/>
    <property type="project" value="UniProtKB-ARBA"/>
</dbReference>
<proteinExistence type="predicted"/>
<feature type="region of interest" description="Disordered" evidence="7">
    <location>
        <begin position="131"/>
        <end position="284"/>
    </location>
</feature>
<keyword evidence="4 5" id="KW-0653">Protein transport</keyword>
<dbReference type="KEGG" id="som:SOMG_03840"/>
<evidence type="ECO:0000256" key="2">
    <source>
        <dbReference type="ARBA" id="ARBA00022448"/>
    </source>
</evidence>
<dbReference type="RefSeq" id="XP_056038716.1">
    <property type="nucleotide sequence ID" value="XM_056182627.1"/>
</dbReference>
<dbReference type="GO" id="GO:0005768">
    <property type="term" value="C:endosome"/>
    <property type="evidence" value="ECO:0007669"/>
    <property type="project" value="UniProtKB-SubCell"/>
</dbReference>
<protein>
    <submittedName>
        <fullName evidence="9">ESCRT I complex subunit Vps23</fullName>
    </submittedName>
</protein>
<feature type="domain" description="SB" evidence="8">
    <location>
        <begin position="397"/>
        <end position="455"/>
    </location>
</feature>
<dbReference type="InterPro" id="IPR037202">
    <property type="entry name" value="ESCRT_assembly_dom"/>
</dbReference>
<reference evidence="9 10" key="1">
    <citation type="journal article" date="2023" name="G3 (Bethesda)">
        <title>A high-quality reference genome for the fission yeast Schizosaccharomyces osmophilus.</title>
        <authorList>
            <person name="Jia G.S."/>
            <person name="Zhang W.C."/>
            <person name="Liang Y."/>
            <person name="Liu X.H."/>
            <person name="Rhind N."/>
            <person name="Pidoux A."/>
            <person name="Brysch-Herzberg M."/>
            <person name="Du L.L."/>
        </authorList>
    </citation>
    <scope>NUCLEOTIDE SEQUENCE [LARGE SCALE GENOMIC DNA]</scope>
    <source>
        <strain evidence="9 10">CBS 15793</strain>
    </source>
</reference>
<feature type="compositionally biased region" description="Polar residues" evidence="7">
    <location>
        <begin position="270"/>
        <end position="284"/>
    </location>
</feature>
<evidence type="ECO:0000256" key="5">
    <source>
        <dbReference type="PROSITE-ProRule" id="PRU00644"/>
    </source>
</evidence>
<dbReference type="Gene3D" id="6.10.140.820">
    <property type="match status" value="1"/>
</dbReference>
<dbReference type="AlphaFoldDB" id="A0AAE9WEM0"/>
<dbReference type="EMBL" id="CP115612">
    <property type="protein sequence ID" value="WBW74473.1"/>
    <property type="molecule type" value="Genomic_DNA"/>
</dbReference>
<dbReference type="GO" id="GO:0043162">
    <property type="term" value="P:ubiquitin-dependent protein catabolic process via the multivesicular body sorting pathway"/>
    <property type="evidence" value="ECO:0007669"/>
    <property type="project" value="UniProtKB-ARBA"/>
</dbReference>
<dbReference type="PROSITE" id="PS51312">
    <property type="entry name" value="SB"/>
    <property type="match status" value="1"/>
</dbReference>
<evidence type="ECO:0000259" key="8">
    <source>
        <dbReference type="PROSITE" id="PS51312"/>
    </source>
</evidence>
<dbReference type="Proteomes" id="UP001212411">
    <property type="component" value="Chromosome 2"/>
</dbReference>
<feature type="compositionally biased region" description="Polar residues" evidence="7">
    <location>
        <begin position="220"/>
        <end position="238"/>
    </location>
</feature>
<accession>A0AAE9WEM0</accession>
<keyword evidence="3" id="KW-0967">Endosome</keyword>
<evidence type="ECO:0000313" key="10">
    <source>
        <dbReference type="Proteomes" id="UP001212411"/>
    </source>
</evidence>